<reference evidence="1 2" key="1">
    <citation type="submission" date="2020-02" db="EMBL/GenBank/DDBJ databases">
        <title>Out from the shadows clarifying the taxonomy of the family Cryomorphaceae and related taxa by utilizing the GTDB taxonomic framework.</title>
        <authorList>
            <person name="Bowman J.P."/>
        </authorList>
    </citation>
    <scope>NUCLEOTIDE SEQUENCE [LARGE SCALE GENOMIC DNA]</scope>
    <source>
        <strain evidence="1 2">QSSC 1-22</strain>
    </source>
</reference>
<evidence type="ECO:0000313" key="1">
    <source>
        <dbReference type="EMBL" id="NEN23658.1"/>
    </source>
</evidence>
<proteinExistence type="predicted"/>
<evidence type="ECO:0000313" key="2">
    <source>
        <dbReference type="Proteomes" id="UP000486602"/>
    </source>
</evidence>
<keyword evidence="2" id="KW-1185">Reference proteome</keyword>
<dbReference type="EMBL" id="JAAGVY010000013">
    <property type="protein sequence ID" value="NEN23658.1"/>
    <property type="molecule type" value="Genomic_DNA"/>
</dbReference>
<sequence>MITFRPYNLIIPIFKIEDLVPGGLRTIRAAFNAPDIQEDEYLLAVGLKNATEVRQAMEIIEDLGLHFDQKSSRSDDFTILAKEGIWWPVAWLVNNEGSSWFIADVEAPV</sequence>
<name>A0A7K3WQ94_9FLAO</name>
<dbReference type="RefSeq" id="WP_163285052.1">
    <property type="nucleotide sequence ID" value="NZ_JAAGVY010000013.1"/>
</dbReference>
<accession>A0A7K3WQ94</accession>
<dbReference type="Proteomes" id="UP000486602">
    <property type="component" value="Unassembled WGS sequence"/>
</dbReference>
<protein>
    <submittedName>
        <fullName evidence="1">Uncharacterized protein</fullName>
    </submittedName>
</protein>
<comment type="caution">
    <text evidence="1">The sequence shown here is derived from an EMBL/GenBank/DDBJ whole genome shotgun (WGS) entry which is preliminary data.</text>
</comment>
<organism evidence="1 2">
    <name type="scientific">Cryomorpha ignava</name>
    <dbReference type="NCBI Taxonomy" id="101383"/>
    <lineage>
        <taxon>Bacteria</taxon>
        <taxon>Pseudomonadati</taxon>
        <taxon>Bacteroidota</taxon>
        <taxon>Flavobacteriia</taxon>
        <taxon>Flavobacteriales</taxon>
        <taxon>Cryomorphaceae</taxon>
        <taxon>Cryomorpha</taxon>
    </lineage>
</organism>
<dbReference type="AlphaFoldDB" id="A0A7K3WQ94"/>
<gene>
    <name evidence="1" type="ORF">G3O08_09100</name>
</gene>